<feature type="non-terminal residue" evidence="8">
    <location>
        <position position="1125"/>
    </location>
</feature>
<dbReference type="SUPFAM" id="SSF52151">
    <property type="entry name" value="FabD/lysophospholipase-like"/>
    <property type="match status" value="1"/>
</dbReference>
<dbReference type="InterPro" id="IPR014043">
    <property type="entry name" value="Acyl_transferase_dom"/>
</dbReference>
<dbReference type="Gene3D" id="3.30.70.3290">
    <property type="match status" value="1"/>
</dbReference>
<evidence type="ECO:0000313" key="8">
    <source>
        <dbReference type="EMBL" id="SCF35280.1"/>
    </source>
</evidence>
<keyword evidence="3 8" id="KW-0808">Transferase</keyword>
<dbReference type="Gene3D" id="3.40.366.10">
    <property type="entry name" value="Malonyl-Coenzyme A Acyl Carrier Protein, domain 2"/>
    <property type="match status" value="1"/>
</dbReference>
<evidence type="ECO:0000256" key="2">
    <source>
        <dbReference type="ARBA" id="ARBA00022553"/>
    </source>
</evidence>
<dbReference type="PANTHER" id="PTHR43775">
    <property type="entry name" value="FATTY ACID SYNTHASE"/>
    <property type="match status" value="1"/>
</dbReference>
<evidence type="ECO:0000256" key="1">
    <source>
        <dbReference type="ARBA" id="ARBA00022450"/>
    </source>
</evidence>
<gene>
    <name evidence="8" type="ORF">GA0070216_110226</name>
</gene>
<dbReference type="OrthoDB" id="9778690at2"/>
<dbReference type="InterPro" id="IPR009081">
    <property type="entry name" value="PP-bd_ACP"/>
</dbReference>
<evidence type="ECO:0000259" key="7">
    <source>
        <dbReference type="PROSITE" id="PS52004"/>
    </source>
</evidence>
<sequence>MTDVHGATADNDGCIAVIGYACRLPKAPDPDAFWALLRTGGSGITEIVDARPDLVEPLAAAAARHPGLRWGGFVEGVDRFDAGFFKLSPREAEAMDPRQRLVLELGWEAIEHAGIQPGALAGTPVGVFVGASGDDYARLQGSLDEIDHRSFTGLSNGMLANRLSYFLGLRGPSVTIDTAQSSSLVAVHTACAALRRGEASTALAAGVNLNVAPASWLAMAELGALSPDGRCFTFDARANGFVRGEGGAAILLKRLSDAIADADRIHAVIRGTAVNHDGDGRGFTVPNVEAQAELLRLACVDADVDPRDIQYVELHGTGTKVGDPIEAAALGRVLGAGRGPAETLQVGSVKANIGHLESAAGIVGLVKVVASVDHRELPASINFERANPALDLTSRNLMVRQDAGAWPRPDRPLLAGVSAFGLGGTNCHVVVSDWPDTAPVRPVATPTESRALLWVLSGRTPQALRGQAARLRDRLDVGGRESPVELGFSLATSRTAFEHRAALVGATREDLVAQLAALRDGSASVPIGRPVEGGLAFLFPGHEASGVRAGAELYTEFPAFTAAYDAVCRELNRHLDRPVESVAFAADGTAGARLLDETLWAQSFQFAFEVALFRLFEFWGIRPDYVLGHSAGELAAAHVAGVFSLEDACALVAARGTLMQALPDRGAMYSLEAGEAEVRESIGRHAAGVDVAAVNGPMSTVISGDAAAVAEIAQSWAARGRTTSRLGVIRACHSADMDPILAELARIAGGLTFRKPTIPMVSTLTGVVTDDIRGPRYWTRQVRETVRFADGVDSLYASGVTTFLELGVAGALSAMASTGVEGRQPDQFVPALPANGAEAEAIMGALGRLHLRGRSPDWNRVFVDGKRVDLPTYAFQRGRHWRRSAARPATDGVQDAAVQQTSAAPQPGSDRSPDLLELVRSTAAALLGHEGPWAVEPTRAFSDLGFDSIMLEQLLGRVNEATGLTMPTTVMYDHSTAEALARFVGAALSGAAVQPSPGAPSDRPADEDPVVIVGMGCRFPGGVSSPEELWELVVGGGDAIGGFPLDRGWDLDGLYDPDPDRAGTSYVRSGGFLGDVAGFDAGFFGISPREALAMDPQQRLFLEVSWEAVEDAGIDPLSLRGEQVG</sequence>
<organism evidence="8 9">
    <name type="scientific">Micromonospora matsumotoense</name>
    <dbReference type="NCBI Taxonomy" id="121616"/>
    <lineage>
        <taxon>Bacteria</taxon>
        <taxon>Bacillati</taxon>
        <taxon>Actinomycetota</taxon>
        <taxon>Actinomycetes</taxon>
        <taxon>Micromonosporales</taxon>
        <taxon>Micromonosporaceae</taxon>
        <taxon>Micromonospora</taxon>
    </lineage>
</organism>
<dbReference type="Pfam" id="PF00109">
    <property type="entry name" value="ketoacyl-synt"/>
    <property type="match status" value="2"/>
</dbReference>
<dbReference type="AlphaFoldDB" id="A0A1C4ZQH3"/>
<dbReference type="GO" id="GO:0031177">
    <property type="term" value="F:phosphopantetheine binding"/>
    <property type="evidence" value="ECO:0007669"/>
    <property type="project" value="InterPro"/>
</dbReference>
<dbReference type="InterPro" id="IPR032821">
    <property type="entry name" value="PKS_assoc"/>
</dbReference>
<dbReference type="Pfam" id="PF02801">
    <property type="entry name" value="Ketoacyl-synt_C"/>
    <property type="match status" value="1"/>
</dbReference>
<accession>A0A1C4ZQH3</accession>
<feature type="domain" description="Ketosynthase family 3 (KS3)" evidence="7">
    <location>
        <begin position="1007"/>
        <end position="1125"/>
    </location>
</feature>
<dbReference type="Gene3D" id="1.10.1200.10">
    <property type="entry name" value="ACP-like"/>
    <property type="match status" value="1"/>
</dbReference>
<feature type="region of interest" description="Disordered" evidence="5">
    <location>
        <begin position="881"/>
        <end position="913"/>
    </location>
</feature>
<keyword evidence="2" id="KW-0597">Phosphoprotein</keyword>
<dbReference type="SUPFAM" id="SSF47336">
    <property type="entry name" value="ACP-like"/>
    <property type="match status" value="1"/>
</dbReference>
<dbReference type="Gene3D" id="3.40.47.10">
    <property type="match status" value="2"/>
</dbReference>
<dbReference type="InterPro" id="IPR016035">
    <property type="entry name" value="Acyl_Trfase/lysoPLipase"/>
</dbReference>
<dbReference type="GO" id="GO:0004312">
    <property type="term" value="F:fatty acid synthase activity"/>
    <property type="evidence" value="ECO:0007669"/>
    <property type="project" value="TreeGrafter"/>
</dbReference>
<evidence type="ECO:0000256" key="3">
    <source>
        <dbReference type="ARBA" id="ARBA00022679"/>
    </source>
</evidence>
<dbReference type="PROSITE" id="PS50075">
    <property type="entry name" value="CARRIER"/>
    <property type="match status" value="1"/>
</dbReference>
<evidence type="ECO:0000256" key="4">
    <source>
        <dbReference type="ARBA" id="ARBA00023315"/>
    </source>
</evidence>
<dbReference type="InterPro" id="IPR001227">
    <property type="entry name" value="Ac_transferase_dom_sf"/>
</dbReference>
<dbReference type="GO" id="GO:0006633">
    <property type="term" value="P:fatty acid biosynthetic process"/>
    <property type="evidence" value="ECO:0007669"/>
    <property type="project" value="TreeGrafter"/>
</dbReference>
<dbReference type="InterPro" id="IPR020806">
    <property type="entry name" value="PKS_PP-bd"/>
</dbReference>
<reference evidence="9" key="1">
    <citation type="submission" date="2016-06" db="EMBL/GenBank/DDBJ databases">
        <authorList>
            <person name="Varghese N."/>
            <person name="Submissions Spin"/>
        </authorList>
    </citation>
    <scope>NUCLEOTIDE SEQUENCE [LARGE SCALE GENOMIC DNA]</scope>
    <source>
        <strain evidence="9">DSM 44100</strain>
    </source>
</reference>
<dbReference type="SUPFAM" id="SSF53901">
    <property type="entry name" value="Thiolase-like"/>
    <property type="match status" value="2"/>
</dbReference>
<dbReference type="CDD" id="cd00833">
    <property type="entry name" value="PKS"/>
    <property type="match status" value="2"/>
</dbReference>
<dbReference type="SUPFAM" id="SSF55048">
    <property type="entry name" value="Probable ACP-binding domain of malonyl-CoA ACP transacylase"/>
    <property type="match status" value="1"/>
</dbReference>
<dbReference type="InterPro" id="IPR014030">
    <property type="entry name" value="Ketoacyl_synth_N"/>
</dbReference>
<dbReference type="Pfam" id="PF00698">
    <property type="entry name" value="Acyl_transf_1"/>
    <property type="match status" value="1"/>
</dbReference>
<dbReference type="SMART" id="SM01294">
    <property type="entry name" value="PKS_PP_betabranch"/>
    <property type="match status" value="1"/>
</dbReference>
<dbReference type="Proteomes" id="UP000198797">
    <property type="component" value="Unassembled WGS sequence"/>
</dbReference>
<dbReference type="InterPro" id="IPR016039">
    <property type="entry name" value="Thiolase-like"/>
</dbReference>
<dbReference type="Pfam" id="PF00550">
    <property type="entry name" value="PP-binding"/>
    <property type="match status" value="1"/>
</dbReference>
<dbReference type="SMART" id="SM00823">
    <property type="entry name" value="PKS_PP"/>
    <property type="match status" value="1"/>
</dbReference>
<dbReference type="SMART" id="SM00825">
    <property type="entry name" value="PKS_KS"/>
    <property type="match status" value="1"/>
</dbReference>
<proteinExistence type="predicted"/>
<dbReference type="EMBL" id="FMCU01000010">
    <property type="protein sequence ID" value="SCF35280.1"/>
    <property type="molecule type" value="Genomic_DNA"/>
</dbReference>
<keyword evidence="9" id="KW-1185">Reference proteome</keyword>
<protein>
    <submittedName>
        <fullName evidence="8">Acyl transferase domain-containing protein</fullName>
    </submittedName>
</protein>
<dbReference type="InterPro" id="IPR016036">
    <property type="entry name" value="Malonyl_transacylase_ACP-bd"/>
</dbReference>
<dbReference type="InterPro" id="IPR014031">
    <property type="entry name" value="Ketoacyl_synth_C"/>
</dbReference>
<dbReference type="InterPro" id="IPR036736">
    <property type="entry name" value="ACP-like_sf"/>
</dbReference>
<evidence type="ECO:0000256" key="5">
    <source>
        <dbReference type="SAM" id="MobiDB-lite"/>
    </source>
</evidence>
<keyword evidence="4" id="KW-0012">Acyltransferase</keyword>
<dbReference type="InterPro" id="IPR050091">
    <property type="entry name" value="PKS_NRPS_Biosynth_Enz"/>
</dbReference>
<dbReference type="RefSeq" id="WP_141723148.1">
    <property type="nucleotide sequence ID" value="NZ_FMCU01000010.1"/>
</dbReference>
<feature type="domain" description="Carrier" evidence="6">
    <location>
        <begin position="913"/>
        <end position="988"/>
    </location>
</feature>
<dbReference type="SMART" id="SM00827">
    <property type="entry name" value="PKS_AT"/>
    <property type="match status" value="1"/>
</dbReference>
<dbReference type="PROSITE" id="PS52004">
    <property type="entry name" value="KS3_2"/>
    <property type="match status" value="2"/>
</dbReference>
<keyword evidence="1" id="KW-0596">Phosphopantetheine</keyword>
<evidence type="ECO:0000313" key="9">
    <source>
        <dbReference type="Proteomes" id="UP000198797"/>
    </source>
</evidence>
<dbReference type="STRING" id="121616.GA0070216_110226"/>
<evidence type="ECO:0000259" key="6">
    <source>
        <dbReference type="PROSITE" id="PS50075"/>
    </source>
</evidence>
<name>A0A1C4ZQH3_9ACTN</name>
<dbReference type="FunFam" id="3.40.47.10:FF:000019">
    <property type="entry name" value="Polyketide synthase type I"/>
    <property type="match status" value="1"/>
</dbReference>
<dbReference type="InterPro" id="IPR020841">
    <property type="entry name" value="PKS_Beta-ketoAc_synthase_dom"/>
</dbReference>
<dbReference type="PANTHER" id="PTHR43775:SF51">
    <property type="entry name" value="INACTIVE PHENOLPHTHIOCEROL SYNTHESIS POLYKETIDE SYNTHASE TYPE I PKS1-RELATED"/>
    <property type="match status" value="1"/>
</dbReference>
<feature type="domain" description="Ketosynthase family 3 (KS3)" evidence="7">
    <location>
        <begin position="12"/>
        <end position="433"/>
    </location>
</feature>
<dbReference type="Pfam" id="PF16197">
    <property type="entry name" value="KAsynt_C_assoc"/>
    <property type="match status" value="1"/>
</dbReference>